<evidence type="ECO:0000313" key="2">
    <source>
        <dbReference type="Proteomes" id="UP000274850"/>
    </source>
</evidence>
<dbReference type="Proteomes" id="UP000274850">
    <property type="component" value="Segment"/>
</dbReference>
<accession>A0A285PXU3</accession>
<keyword evidence="2" id="KW-1185">Reference proteome</keyword>
<sequence length="47" mass="5428">MQDPDYQALYQKYYTRYINAGLSEEKAIIAAKYSASYALEMQASVRN</sequence>
<name>A0A285PXU3_9VIRU</name>
<gene>
    <name evidence="1" type="ORF">BQ9231_00129</name>
</gene>
<organism evidence="1">
    <name type="scientific">Cedratvirus lausannensis</name>
    <dbReference type="NCBI Taxonomy" id="2023205"/>
    <lineage>
        <taxon>Viruses</taxon>
        <taxon>Pithoviruses</taxon>
        <taxon>Orthocedratvirinae</taxon>
        <taxon>Alphacedratvirus</taxon>
        <taxon>Alphacedratvirus francolausannense</taxon>
    </lineage>
</organism>
<reference evidence="1" key="1">
    <citation type="submission" date="2017-08" db="EMBL/GenBank/DDBJ databases">
        <authorList>
            <person name="de Groot N.N."/>
        </authorList>
    </citation>
    <scope>NUCLEOTIDE SEQUENCE</scope>
</reference>
<dbReference type="EMBL" id="LT907979">
    <property type="protein sequence ID" value="SOB74012.1"/>
    <property type="molecule type" value="Genomic_DNA"/>
</dbReference>
<protein>
    <submittedName>
        <fullName evidence="1">Uncharacterized protein</fullName>
    </submittedName>
</protein>
<evidence type="ECO:0000313" key="1">
    <source>
        <dbReference type="EMBL" id="SOB74012.1"/>
    </source>
</evidence>
<proteinExistence type="predicted"/>